<name>A0ABU5IC26_9BURK</name>
<evidence type="ECO:0000256" key="1">
    <source>
        <dbReference type="SAM" id="Phobius"/>
    </source>
</evidence>
<evidence type="ECO:0000313" key="3">
    <source>
        <dbReference type="Proteomes" id="UP001293718"/>
    </source>
</evidence>
<keyword evidence="1" id="KW-1133">Transmembrane helix</keyword>
<keyword evidence="3" id="KW-1185">Reference proteome</keyword>
<keyword evidence="1" id="KW-0812">Transmembrane</keyword>
<dbReference type="EC" id="2.7.8.-" evidence="2"/>
<gene>
    <name evidence="2" type="ORF">SM757_02940</name>
</gene>
<dbReference type="InterPro" id="IPR000462">
    <property type="entry name" value="CDP-OH_P_trans"/>
</dbReference>
<dbReference type="EMBL" id="JAXOJX010000002">
    <property type="protein sequence ID" value="MDZ5455523.1"/>
    <property type="molecule type" value="Genomic_DNA"/>
</dbReference>
<dbReference type="Proteomes" id="UP001293718">
    <property type="component" value="Unassembled WGS sequence"/>
</dbReference>
<sequence>MTPPASGDRRELRVRGSAWAQRLARAIAARGVSPNQISVLSIAFAAAGALALWAGGGWWLAAAACIQGRLLCNLFDGMVAVEHGKQTPLGAVYNEFPDRIADSLLIVAAGYAAGWPALGWFGALAAALTAYVRVFGASCGLGHDFRGPMAKQHRMALLTAACVLQPFVAAPWPLRAAVAAIAVGSVLTCVTRTRALARGLNGQGSAP</sequence>
<dbReference type="RefSeq" id="WP_066331691.1">
    <property type="nucleotide sequence ID" value="NZ_JAXOJX010000002.1"/>
</dbReference>
<keyword evidence="2" id="KW-0808">Transferase</keyword>
<accession>A0ABU5IC26</accession>
<feature type="transmembrane region" description="Helical" evidence="1">
    <location>
        <begin position="113"/>
        <end position="134"/>
    </location>
</feature>
<protein>
    <submittedName>
        <fullName evidence="2">CDP-alcohol phosphatidyltransferase family protein</fullName>
        <ecNumber evidence="2">2.7.8.-</ecNumber>
    </submittedName>
</protein>
<comment type="caution">
    <text evidence="2">The sequence shown here is derived from an EMBL/GenBank/DDBJ whole genome shotgun (WGS) entry which is preliminary data.</text>
</comment>
<dbReference type="Pfam" id="PF01066">
    <property type="entry name" value="CDP-OH_P_transf"/>
    <property type="match status" value="1"/>
</dbReference>
<proteinExistence type="predicted"/>
<evidence type="ECO:0000313" key="2">
    <source>
        <dbReference type="EMBL" id="MDZ5455523.1"/>
    </source>
</evidence>
<dbReference type="Gene3D" id="1.20.120.1760">
    <property type="match status" value="1"/>
</dbReference>
<keyword evidence="1" id="KW-0472">Membrane</keyword>
<feature type="transmembrane region" description="Helical" evidence="1">
    <location>
        <begin position="39"/>
        <end position="61"/>
    </location>
</feature>
<dbReference type="InterPro" id="IPR043130">
    <property type="entry name" value="CDP-OH_PTrfase_TM_dom"/>
</dbReference>
<dbReference type="GO" id="GO:0016740">
    <property type="term" value="F:transferase activity"/>
    <property type="evidence" value="ECO:0007669"/>
    <property type="project" value="UniProtKB-KW"/>
</dbReference>
<reference evidence="2 3" key="1">
    <citation type="submission" date="2023-11" db="EMBL/GenBank/DDBJ databases">
        <title>Draft genome of Azohydromonas lata strain H1 (DSM1123), a polyhydroxyalkanoate producer.</title>
        <authorList>
            <person name="Traversa D."/>
            <person name="D'Addabbo P."/>
            <person name="Pazzani C."/>
            <person name="Manzari C."/>
            <person name="Chiara M."/>
            <person name="Scrascia M."/>
        </authorList>
    </citation>
    <scope>NUCLEOTIDE SEQUENCE [LARGE SCALE GENOMIC DNA]</scope>
    <source>
        <strain evidence="2 3">H1</strain>
    </source>
</reference>
<organism evidence="2 3">
    <name type="scientific">Azohydromonas lata</name>
    <dbReference type="NCBI Taxonomy" id="45677"/>
    <lineage>
        <taxon>Bacteria</taxon>
        <taxon>Pseudomonadati</taxon>
        <taxon>Pseudomonadota</taxon>
        <taxon>Betaproteobacteria</taxon>
        <taxon>Burkholderiales</taxon>
        <taxon>Sphaerotilaceae</taxon>
        <taxon>Azohydromonas</taxon>
    </lineage>
</organism>